<protein>
    <submittedName>
        <fullName evidence="1">RCC1/BLIP-II</fullName>
    </submittedName>
</protein>
<comment type="caution">
    <text evidence="1">The sequence shown here is derived from an EMBL/GenBank/DDBJ whole genome shotgun (WGS) entry which is preliminary data.</text>
</comment>
<organism evidence="1 2">
    <name type="scientific">Irpex rosettiformis</name>
    <dbReference type="NCBI Taxonomy" id="378272"/>
    <lineage>
        <taxon>Eukaryota</taxon>
        <taxon>Fungi</taxon>
        <taxon>Dikarya</taxon>
        <taxon>Basidiomycota</taxon>
        <taxon>Agaricomycotina</taxon>
        <taxon>Agaricomycetes</taxon>
        <taxon>Polyporales</taxon>
        <taxon>Irpicaceae</taxon>
        <taxon>Irpex</taxon>
    </lineage>
</organism>
<evidence type="ECO:0000313" key="1">
    <source>
        <dbReference type="EMBL" id="KAI0095084.1"/>
    </source>
</evidence>
<dbReference type="Proteomes" id="UP001055072">
    <property type="component" value="Unassembled WGS sequence"/>
</dbReference>
<gene>
    <name evidence="1" type="ORF">BDY19DRAFT_880882</name>
</gene>
<proteinExistence type="predicted"/>
<evidence type="ECO:0000313" key="2">
    <source>
        <dbReference type="Proteomes" id="UP001055072"/>
    </source>
</evidence>
<name>A0ACB8UL96_9APHY</name>
<reference evidence="1" key="1">
    <citation type="journal article" date="2021" name="Environ. Microbiol.">
        <title>Gene family expansions and transcriptome signatures uncover fungal adaptations to wood decay.</title>
        <authorList>
            <person name="Hage H."/>
            <person name="Miyauchi S."/>
            <person name="Viragh M."/>
            <person name="Drula E."/>
            <person name="Min B."/>
            <person name="Chaduli D."/>
            <person name="Navarro D."/>
            <person name="Favel A."/>
            <person name="Norest M."/>
            <person name="Lesage-Meessen L."/>
            <person name="Balint B."/>
            <person name="Merenyi Z."/>
            <person name="de Eugenio L."/>
            <person name="Morin E."/>
            <person name="Martinez A.T."/>
            <person name="Baldrian P."/>
            <person name="Stursova M."/>
            <person name="Martinez M.J."/>
            <person name="Novotny C."/>
            <person name="Magnuson J.K."/>
            <person name="Spatafora J.W."/>
            <person name="Maurice S."/>
            <person name="Pangilinan J."/>
            <person name="Andreopoulos W."/>
            <person name="LaButti K."/>
            <person name="Hundley H."/>
            <person name="Na H."/>
            <person name="Kuo A."/>
            <person name="Barry K."/>
            <person name="Lipzen A."/>
            <person name="Henrissat B."/>
            <person name="Riley R."/>
            <person name="Ahrendt S."/>
            <person name="Nagy L.G."/>
            <person name="Grigoriev I.V."/>
            <person name="Martin F."/>
            <person name="Rosso M.N."/>
        </authorList>
    </citation>
    <scope>NUCLEOTIDE SEQUENCE</scope>
    <source>
        <strain evidence="1">CBS 384.51</strain>
    </source>
</reference>
<sequence length="437" mass="46894">MPPHSLLSAGSNAQGQLATGDTEDAYSFIPCSFLGCEAGTLPPGTTRILNIACGANHTLLLLERSNVPENSSHRKIELWGSGDGSRGQLGPNITTSTRIFQSLDFDLDELGFGGYTITQVATCWETSYIVLSSAGHDDILLSMGTNDYGDLGIGGAKATVKKSRYGIYVVDLLWDGLFPSYPDARITVKSLATGPHHVLASLSASKSNGEIIEDLVGWGSSRHGQLGEWVDPEKGRPSPFLSSPHRILLDREDHAILQVAAGTHHTVILHGTGRLSALGSNRKGQLTTVDEQKDVASIGCTWHGTYAVILRDGTWTVASVGNHTKGQLGRQVHRVPTHDHAMANVQLPFSHDTHKLGKMACGSEHILALVINTTCQPSQTQVWGWGWNEHGNLGLGHTEDQKIPVKVWSSSNITGQPTPQITGIWAGCGTSWILLDS</sequence>
<keyword evidence="2" id="KW-1185">Reference proteome</keyword>
<accession>A0ACB8UL96</accession>
<dbReference type="EMBL" id="MU274900">
    <property type="protein sequence ID" value="KAI0095084.1"/>
    <property type="molecule type" value="Genomic_DNA"/>
</dbReference>